<dbReference type="OrthoDB" id="3911455at2759"/>
<sequence>MVESGKPLLQLPAYEHPPAYSRAPSLLAQSFCFSQIQPHASQGFLPGGYVSVNPAPEYTAFDETLGSFELRLPLIHVRNNHGETRPRYQLSQELTKSGKPWRLKIRRVLPTESRHLSSPPNASSSKARIVEYDDDTTLYLVEDHGALNKFKSRSVEIRGRRAKTLPGIIKVQSGGRFTGSCDFLHMTKSLAKNSLKQETEERIQKYGYHANDDWEKKKLFSTTSRLGRESKLGWKDGTGKIVATERGDVFEVMSGVDQKTKDALVTCFVAQRWASGKLRWNEATTMSCEAPELIRAVTRRN</sequence>
<comment type="caution">
    <text evidence="1">The sequence shown here is derived from an EMBL/GenBank/DDBJ whole genome shotgun (WGS) entry which is preliminary data.</text>
</comment>
<evidence type="ECO:0000313" key="2">
    <source>
        <dbReference type="Proteomes" id="UP000298493"/>
    </source>
</evidence>
<name>A0A4Z1PUP7_9PEZI</name>
<evidence type="ECO:0000313" key="1">
    <source>
        <dbReference type="EMBL" id="TID26729.1"/>
    </source>
</evidence>
<dbReference type="AlphaFoldDB" id="A0A4Z1PUP7"/>
<dbReference type="EMBL" id="SNSC02000002">
    <property type="protein sequence ID" value="TID26729.1"/>
    <property type="molecule type" value="Genomic_DNA"/>
</dbReference>
<keyword evidence="2" id="KW-1185">Reference proteome</keyword>
<dbReference type="Proteomes" id="UP000298493">
    <property type="component" value="Unassembled WGS sequence"/>
</dbReference>
<protein>
    <submittedName>
        <fullName evidence="1">Fumarylacetoacetate hydrolase</fullName>
    </submittedName>
</protein>
<proteinExistence type="predicted"/>
<dbReference type="GO" id="GO:0016787">
    <property type="term" value="F:hydrolase activity"/>
    <property type="evidence" value="ECO:0007669"/>
    <property type="project" value="UniProtKB-KW"/>
</dbReference>
<gene>
    <name evidence="1" type="ORF">E6O75_ATG01222</name>
</gene>
<keyword evidence="1" id="KW-0378">Hydrolase</keyword>
<organism evidence="1 2">
    <name type="scientific">Venturia nashicola</name>
    <dbReference type="NCBI Taxonomy" id="86259"/>
    <lineage>
        <taxon>Eukaryota</taxon>
        <taxon>Fungi</taxon>
        <taxon>Dikarya</taxon>
        <taxon>Ascomycota</taxon>
        <taxon>Pezizomycotina</taxon>
        <taxon>Dothideomycetes</taxon>
        <taxon>Pleosporomycetidae</taxon>
        <taxon>Venturiales</taxon>
        <taxon>Venturiaceae</taxon>
        <taxon>Venturia</taxon>
    </lineage>
</organism>
<accession>A0A4Z1PUP7</accession>
<reference evidence="1 2" key="1">
    <citation type="submission" date="2019-04" db="EMBL/GenBank/DDBJ databases">
        <title>High contiguity whole genome sequence and gene annotation resource for two Venturia nashicola isolates.</title>
        <authorList>
            <person name="Prokchorchik M."/>
            <person name="Won K."/>
            <person name="Lee Y."/>
            <person name="Choi E.D."/>
            <person name="Segonzac C."/>
            <person name="Sohn K.H."/>
        </authorList>
    </citation>
    <scope>NUCLEOTIDE SEQUENCE [LARGE SCALE GENOMIC DNA]</scope>
    <source>
        <strain evidence="1 2">PRI2</strain>
    </source>
</reference>